<evidence type="ECO:0000313" key="2">
    <source>
        <dbReference type="Proteomes" id="UP000054770"/>
    </source>
</evidence>
<sequence length="240" mass="26867">MPLFCASRLALTRYLVRSMIRHKPTSRLTANSVEPAPLVSSLDAGDSHREPMERSFCRSSRRGNCSTRLRFEGPVWRVERPYPPPSDERLQRPTTRLWKSRSAFRPRGRSRSTPCIGVIQVKVIALSFIDGDACFMRCGLPRSLSKTTARIGRIQSVLDPIPDRCSNRSIRNKQMSPTESRGWMLKAGGGLTGRSANRYGNANRFTSLGEDRGWLGLAKVKAMGRRPVHPGGRESDGNGW</sequence>
<evidence type="ECO:0000313" key="1">
    <source>
        <dbReference type="EMBL" id="SAL21838.1"/>
    </source>
</evidence>
<dbReference type="AlphaFoldDB" id="A0A158FPQ3"/>
<keyword evidence="2" id="KW-1185">Reference proteome</keyword>
<accession>A0A158FPQ3</accession>
<proteinExistence type="predicted"/>
<reference evidence="1" key="1">
    <citation type="submission" date="2016-01" db="EMBL/GenBank/DDBJ databases">
        <authorList>
            <person name="Peeters C."/>
        </authorList>
    </citation>
    <scope>NUCLEOTIDE SEQUENCE [LARGE SCALE GENOMIC DNA]</scope>
    <source>
        <strain evidence="1">LMG 22940</strain>
    </source>
</reference>
<comment type="caution">
    <text evidence="1">The sequence shown here is derived from an EMBL/GenBank/DDBJ whole genome shotgun (WGS) entry which is preliminary data.</text>
</comment>
<organism evidence="1 2">
    <name type="scientific">Caballeronia choica</name>
    <dbReference type="NCBI Taxonomy" id="326476"/>
    <lineage>
        <taxon>Bacteria</taxon>
        <taxon>Pseudomonadati</taxon>
        <taxon>Pseudomonadota</taxon>
        <taxon>Betaproteobacteria</taxon>
        <taxon>Burkholderiales</taxon>
        <taxon>Burkholderiaceae</taxon>
        <taxon>Caballeronia</taxon>
    </lineage>
</organism>
<protein>
    <submittedName>
        <fullName evidence="1">Uncharacterized protein</fullName>
    </submittedName>
</protein>
<name>A0A158FPQ3_9BURK</name>
<dbReference type="EMBL" id="FCON02000006">
    <property type="protein sequence ID" value="SAL21838.1"/>
    <property type="molecule type" value="Genomic_DNA"/>
</dbReference>
<dbReference type="Proteomes" id="UP000054770">
    <property type="component" value="Unassembled WGS sequence"/>
</dbReference>
<gene>
    <name evidence="1" type="ORF">AWB68_00852</name>
</gene>